<dbReference type="AlphaFoldDB" id="A0A9P9BPB5"/>
<sequence>MFRVSPGDTSVSTTPRLRQGGPVSRLAPMASHIYPVVAMPTTQEQRPPPAMGPDLI</sequence>
<evidence type="ECO:0000256" key="1">
    <source>
        <dbReference type="SAM" id="MobiDB-lite"/>
    </source>
</evidence>
<dbReference type="Proteomes" id="UP000756346">
    <property type="component" value="Unassembled WGS sequence"/>
</dbReference>
<evidence type="ECO:0000313" key="3">
    <source>
        <dbReference type="Proteomes" id="UP000756346"/>
    </source>
</evidence>
<accession>A0A9P9BPB5</accession>
<dbReference type="EMBL" id="JAGTJQ010000004">
    <property type="protein sequence ID" value="KAH7032964.1"/>
    <property type="molecule type" value="Genomic_DNA"/>
</dbReference>
<protein>
    <submittedName>
        <fullName evidence="2">Uncharacterized protein</fullName>
    </submittedName>
</protein>
<feature type="compositionally biased region" description="Polar residues" evidence="1">
    <location>
        <begin position="7"/>
        <end position="16"/>
    </location>
</feature>
<dbReference type="GeneID" id="70183102"/>
<keyword evidence="3" id="KW-1185">Reference proteome</keyword>
<organism evidence="2 3">
    <name type="scientific">Microdochium trichocladiopsis</name>
    <dbReference type="NCBI Taxonomy" id="1682393"/>
    <lineage>
        <taxon>Eukaryota</taxon>
        <taxon>Fungi</taxon>
        <taxon>Dikarya</taxon>
        <taxon>Ascomycota</taxon>
        <taxon>Pezizomycotina</taxon>
        <taxon>Sordariomycetes</taxon>
        <taxon>Xylariomycetidae</taxon>
        <taxon>Xylariales</taxon>
        <taxon>Microdochiaceae</taxon>
        <taxon>Microdochium</taxon>
    </lineage>
</organism>
<gene>
    <name evidence="2" type="ORF">B0I36DRAFT_320460</name>
</gene>
<dbReference type="RefSeq" id="XP_046013796.1">
    <property type="nucleotide sequence ID" value="XM_046153556.1"/>
</dbReference>
<proteinExistence type="predicted"/>
<comment type="caution">
    <text evidence="2">The sequence shown here is derived from an EMBL/GenBank/DDBJ whole genome shotgun (WGS) entry which is preliminary data.</text>
</comment>
<feature type="region of interest" description="Disordered" evidence="1">
    <location>
        <begin position="1"/>
        <end position="26"/>
    </location>
</feature>
<name>A0A9P9BPB5_9PEZI</name>
<evidence type="ECO:0000313" key="2">
    <source>
        <dbReference type="EMBL" id="KAH7032964.1"/>
    </source>
</evidence>
<reference evidence="2" key="1">
    <citation type="journal article" date="2021" name="Nat. Commun.">
        <title>Genetic determinants of endophytism in the Arabidopsis root mycobiome.</title>
        <authorList>
            <person name="Mesny F."/>
            <person name="Miyauchi S."/>
            <person name="Thiergart T."/>
            <person name="Pickel B."/>
            <person name="Atanasova L."/>
            <person name="Karlsson M."/>
            <person name="Huettel B."/>
            <person name="Barry K.W."/>
            <person name="Haridas S."/>
            <person name="Chen C."/>
            <person name="Bauer D."/>
            <person name="Andreopoulos W."/>
            <person name="Pangilinan J."/>
            <person name="LaButti K."/>
            <person name="Riley R."/>
            <person name="Lipzen A."/>
            <person name="Clum A."/>
            <person name="Drula E."/>
            <person name="Henrissat B."/>
            <person name="Kohler A."/>
            <person name="Grigoriev I.V."/>
            <person name="Martin F.M."/>
            <person name="Hacquard S."/>
        </authorList>
    </citation>
    <scope>NUCLEOTIDE SEQUENCE</scope>
    <source>
        <strain evidence="2">MPI-CAGE-CH-0230</strain>
    </source>
</reference>